<dbReference type="PROSITE" id="PS51375">
    <property type="entry name" value="PPR"/>
    <property type="match status" value="1"/>
</dbReference>
<evidence type="ECO:0000259" key="6">
    <source>
        <dbReference type="Pfam" id="PF23276"/>
    </source>
</evidence>
<dbReference type="AlphaFoldDB" id="A0A9P7GSG8"/>
<dbReference type="PANTHER" id="PTHR47447">
    <property type="entry name" value="OS03G0856100 PROTEIN"/>
    <property type="match status" value="1"/>
</dbReference>
<feature type="repeat" description="PPR" evidence="5">
    <location>
        <begin position="699"/>
        <end position="733"/>
    </location>
</feature>
<comment type="function">
    <text evidence="3">Regulates mitochondrial small subunit maturation by controlling 15S rRNA 5'-end processing. Localizes to the 5' precursor of the 15S rRNA in a position that is subsequently occupied by mS47 in the mature yeast mtSSU. Uses structure and sequence-specific RNA recognition, binding to a single-stranded region of the precursor and specifically recognizing bases -6 to -1. The exchange of Ccm1 for mS47 is coupled to the irreversible removal of precursor rRNA that is accompanied by conformational changes of the mitoribosomal proteins uS5m and mS26. These conformational changes signal completion of 5'-end rRNA processing through protection of the mature 5'-end of the 15S rRNA and stabilization of mS47. The removal of the 5' precursor together with the dissociation of Ccm1 may be catalyzed by the 5'-3' exoribonuclease Pet127. Involved in the specific removal of group I introns in mitochondrial encoded transcripts.</text>
</comment>
<dbReference type="Proteomes" id="UP000717328">
    <property type="component" value="Unassembled WGS sequence"/>
</dbReference>
<keyword evidence="8" id="KW-1185">Reference proteome</keyword>
<dbReference type="NCBIfam" id="TIGR00756">
    <property type="entry name" value="PPR"/>
    <property type="match status" value="2"/>
</dbReference>
<accession>A0A9P7GSG8</accession>
<feature type="non-terminal residue" evidence="7">
    <location>
        <position position="1"/>
    </location>
</feature>
<keyword evidence="2" id="KW-0677">Repeat</keyword>
<sequence>STGTRRQTTGFGASTWTSTWLSMLRRAGLVHRQYLELFAALGDFRAPSRVISPPFYIRCPASTAAAQRPNHLQSRTPQSYLGSIPPPTKPVPEPALPTEIFFVLQDLFSRAASDDDYVLAEIRASPSLLRHLTDRDTVRQTAEALASTNFPLHAIRFLTITYALGCVHKANAYEGICFQLAQKKHWKAMLSVVSQAKQHLQRLTSRLINWHARALLETQDYTGLQDTLRQFGDNGATPNRRTFHLILSGSLRNCNLSKAKQCILTMTEAGFPPDASTHAIVAMNYRPLGWDPEVEARSLAALPDLKDTTATVILNSLIQLRLDVHDLSGALRLLSLFSQSHSIMKAMTIAYPRTTKSNTNDVRWSSPTPLNILPNATTFSLFLNYQATQSNLHGCIEIFNNMVAFGIQPTPTHIASLIRVFFVTGKGDTAVRLVSRMCDPAIMPPSLFEPILSPDTGDDLPWTPPGMLPTMQVFNALLRGLLHTRGLQSVEPVFRIIHASKLKPTAATLTLLLAHFSKVERSRPGVLLQLLRHLSSDIQPTMRHLHIIFSSVIRHEKYLLYGSGWDTIAAKFSTIRKEPERRYPQHRLSGEADSYHPTAGIELSQALSYRRLVRPSVHSLLSHNVHSDAAMISLRILHDALIKSDIQSARQIFHTLLDRGIRPNEYHFTALMEGLVQSGDVDGALDVMRSAHRAKVNVNIVMFTILIVGHARQGNPDQAIKVFQDMIAAGLEPDVPAIDALVGAFFAIGAYSTAKKVLISLWSWIQPFPEELKFASLKTLAQTFRSLTGSNRTQVTQHEKRQCLIKLSKMKKLWESQGSAN</sequence>
<protein>
    <recommendedName>
        <fullName evidence="6">Pentatricopeptide repeat-containing protein-mitochondrial domain-containing protein</fullName>
    </recommendedName>
</protein>
<proteinExistence type="inferred from homology"/>
<evidence type="ECO:0000256" key="4">
    <source>
        <dbReference type="ARBA" id="ARBA00044511"/>
    </source>
</evidence>
<dbReference type="OrthoDB" id="185373at2759"/>
<comment type="caution">
    <text evidence="7">The sequence shown here is derived from an EMBL/GenBank/DDBJ whole genome shotgun (WGS) entry which is preliminary data.</text>
</comment>
<evidence type="ECO:0000256" key="5">
    <source>
        <dbReference type="PROSITE-ProRule" id="PRU00708"/>
    </source>
</evidence>
<gene>
    <name evidence="7" type="ORF">H0H81_006007</name>
</gene>
<dbReference type="InterPro" id="IPR002885">
    <property type="entry name" value="PPR_rpt"/>
</dbReference>
<dbReference type="Pfam" id="PF23276">
    <property type="entry name" value="TPR_24"/>
    <property type="match status" value="1"/>
</dbReference>
<reference evidence="7" key="1">
    <citation type="submission" date="2021-02" db="EMBL/GenBank/DDBJ databases">
        <authorList>
            <person name="Nieuwenhuis M."/>
            <person name="Van De Peppel L.J.J."/>
        </authorList>
    </citation>
    <scope>NUCLEOTIDE SEQUENCE</scope>
    <source>
        <strain evidence="7">D49</strain>
    </source>
</reference>
<dbReference type="PANTHER" id="PTHR47447:SF24">
    <property type="entry name" value="PENTATRICOPEPTIDE REPEAT-CONTAINING PROTEIN"/>
    <property type="match status" value="1"/>
</dbReference>
<feature type="domain" description="Pentatricopeptide repeat-containing protein-mitochondrial" evidence="6">
    <location>
        <begin position="634"/>
        <end position="754"/>
    </location>
</feature>
<comment type="similarity">
    <text evidence="1">Belongs to the CCM1 family.</text>
</comment>
<name>A0A9P7GSG8_9AGAR</name>
<dbReference type="EMBL" id="JABCKI010000153">
    <property type="protein sequence ID" value="KAG5652167.1"/>
    <property type="molecule type" value="Genomic_DNA"/>
</dbReference>
<evidence type="ECO:0000313" key="8">
    <source>
        <dbReference type="Proteomes" id="UP000717328"/>
    </source>
</evidence>
<evidence type="ECO:0000256" key="2">
    <source>
        <dbReference type="ARBA" id="ARBA00022737"/>
    </source>
</evidence>
<evidence type="ECO:0000256" key="1">
    <source>
        <dbReference type="ARBA" id="ARBA00006192"/>
    </source>
</evidence>
<comment type="subunit">
    <text evidence="4">Binds to mitochondrial small subunit 15S rRNA.</text>
</comment>
<evidence type="ECO:0000313" key="7">
    <source>
        <dbReference type="EMBL" id="KAG5652167.1"/>
    </source>
</evidence>
<dbReference type="Gene3D" id="1.25.40.10">
    <property type="entry name" value="Tetratricopeptide repeat domain"/>
    <property type="match status" value="3"/>
</dbReference>
<organism evidence="7 8">
    <name type="scientific">Sphagnurus paluster</name>
    <dbReference type="NCBI Taxonomy" id="117069"/>
    <lineage>
        <taxon>Eukaryota</taxon>
        <taxon>Fungi</taxon>
        <taxon>Dikarya</taxon>
        <taxon>Basidiomycota</taxon>
        <taxon>Agaricomycotina</taxon>
        <taxon>Agaricomycetes</taxon>
        <taxon>Agaricomycetidae</taxon>
        <taxon>Agaricales</taxon>
        <taxon>Tricholomatineae</taxon>
        <taxon>Lyophyllaceae</taxon>
        <taxon>Sphagnurus</taxon>
    </lineage>
</organism>
<reference evidence="7" key="2">
    <citation type="submission" date="2021-10" db="EMBL/GenBank/DDBJ databases">
        <title>Phylogenomics reveals ancestral predisposition of the termite-cultivated fungus Termitomyces towards a domesticated lifestyle.</title>
        <authorList>
            <person name="Auxier B."/>
            <person name="Grum-Grzhimaylo A."/>
            <person name="Cardenas M.E."/>
            <person name="Lodge J.D."/>
            <person name="Laessoe T."/>
            <person name="Pedersen O."/>
            <person name="Smith M.E."/>
            <person name="Kuyper T.W."/>
            <person name="Franco-Molano E.A."/>
            <person name="Baroni T.J."/>
            <person name="Aanen D.K."/>
        </authorList>
    </citation>
    <scope>NUCLEOTIDE SEQUENCE</scope>
    <source>
        <strain evidence="7">D49</strain>
    </source>
</reference>
<dbReference type="InterPro" id="IPR011990">
    <property type="entry name" value="TPR-like_helical_dom_sf"/>
</dbReference>
<dbReference type="InterPro" id="IPR057027">
    <property type="entry name" value="TPR_mt"/>
</dbReference>
<evidence type="ECO:0000256" key="3">
    <source>
        <dbReference type="ARBA" id="ARBA00044493"/>
    </source>
</evidence>